<accession>A0A0D5NLL2</accession>
<dbReference type="KEGG" id="pbj:VN24_18620"/>
<gene>
    <name evidence="3" type="ORF">VN24_18620</name>
</gene>
<dbReference type="InterPro" id="IPR036526">
    <property type="entry name" value="C-N_Hydrolase_sf"/>
</dbReference>
<dbReference type="PANTHER" id="PTHR23088:SF27">
    <property type="entry name" value="DEAMINATED GLUTATHIONE AMIDASE"/>
    <property type="match status" value="1"/>
</dbReference>
<keyword evidence="3" id="KW-0378">Hydrolase</keyword>
<comment type="similarity">
    <text evidence="1">Belongs to the carbon-nitrogen hydrolase superfamily. NIT1/NIT2 family.</text>
</comment>
<dbReference type="OrthoDB" id="9811121at2"/>
<keyword evidence="4" id="KW-1185">Reference proteome</keyword>
<evidence type="ECO:0000256" key="1">
    <source>
        <dbReference type="ARBA" id="ARBA00010613"/>
    </source>
</evidence>
<dbReference type="EMBL" id="CP011058">
    <property type="protein sequence ID" value="AJY76209.1"/>
    <property type="molecule type" value="Genomic_DNA"/>
</dbReference>
<dbReference type="Gene3D" id="3.60.110.10">
    <property type="entry name" value="Carbon-nitrogen hydrolase"/>
    <property type="match status" value="1"/>
</dbReference>
<evidence type="ECO:0000259" key="2">
    <source>
        <dbReference type="PROSITE" id="PS50263"/>
    </source>
</evidence>
<dbReference type="AlphaFoldDB" id="A0A0D5NLL2"/>
<dbReference type="PANTHER" id="PTHR23088">
    <property type="entry name" value="NITRILASE-RELATED"/>
    <property type="match status" value="1"/>
</dbReference>
<dbReference type="HOGENOM" id="CLU_030130_1_2_9"/>
<organism evidence="3 4">
    <name type="scientific">Paenibacillus beijingensis</name>
    <dbReference type="NCBI Taxonomy" id="1126833"/>
    <lineage>
        <taxon>Bacteria</taxon>
        <taxon>Bacillati</taxon>
        <taxon>Bacillota</taxon>
        <taxon>Bacilli</taxon>
        <taxon>Bacillales</taxon>
        <taxon>Paenibacillaceae</taxon>
        <taxon>Paenibacillus</taxon>
    </lineage>
</organism>
<dbReference type="GO" id="GO:0016787">
    <property type="term" value="F:hydrolase activity"/>
    <property type="evidence" value="ECO:0007669"/>
    <property type="project" value="UniProtKB-KW"/>
</dbReference>
<dbReference type="STRING" id="1126833.VN24_18620"/>
<sequence>MSFQLVMAQLESTDSKQVNLEKAERALQEATRIYGADMVVFPEVYMSNYPVGVPREVKLNDAEPLSGPFVTRMCELARKYGIWIIFGMRETTEDEGDDRVYNTTVIADSAGSIVSRYRKTHLYDAFGAKESRNIKPGSSLFKPVVTPFGTIGLLVCYELRFPEIARYQAVHGADIIIIPSGWVKGPVKETHWESLVTARALENTAYVVACDQVSDNYYIGQSMIVDPMGIVLARGPETEALIPCRLDLNRVKEVRTKLPSHMHRLPELYMH</sequence>
<dbReference type="PATRIC" id="fig|1126833.4.peg.4098"/>
<reference evidence="4" key="2">
    <citation type="submission" date="2015-03" db="EMBL/GenBank/DDBJ databases">
        <title>Genome sequence of Paenibacillus beijingensis strain DSM 24997T.</title>
        <authorList>
            <person name="Kwak Y."/>
            <person name="Shin J.-H."/>
        </authorList>
    </citation>
    <scope>NUCLEOTIDE SEQUENCE [LARGE SCALE GENOMIC DNA]</scope>
    <source>
        <strain evidence="4">DSM 24997</strain>
    </source>
</reference>
<dbReference type="RefSeq" id="WP_045671637.1">
    <property type="nucleotide sequence ID" value="NZ_CP011058.1"/>
</dbReference>
<reference evidence="3 4" key="1">
    <citation type="journal article" date="2015" name="J. Biotechnol.">
        <title>Complete genome sequence of Paenibacillus beijingensis 7188(T) (=DSM 24997(T)), a novel rhizobacterium from jujube garden soil.</title>
        <authorList>
            <person name="Kwak Y."/>
            <person name="Shin J.H."/>
        </authorList>
    </citation>
    <scope>NUCLEOTIDE SEQUENCE [LARGE SCALE GENOMIC DNA]</scope>
    <source>
        <strain evidence="3 4">DSM 24997</strain>
    </source>
</reference>
<dbReference type="SUPFAM" id="SSF56317">
    <property type="entry name" value="Carbon-nitrogen hydrolase"/>
    <property type="match status" value="1"/>
</dbReference>
<protein>
    <submittedName>
        <fullName evidence="3">Amidohydrolase</fullName>
    </submittedName>
</protein>
<feature type="domain" description="CN hydrolase" evidence="2">
    <location>
        <begin position="3"/>
        <end position="248"/>
    </location>
</feature>
<dbReference type="InterPro" id="IPR003010">
    <property type="entry name" value="C-N_Hydrolase"/>
</dbReference>
<name>A0A0D5NLL2_9BACL</name>
<evidence type="ECO:0000313" key="4">
    <source>
        <dbReference type="Proteomes" id="UP000032633"/>
    </source>
</evidence>
<proteinExistence type="inferred from homology"/>
<dbReference type="PROSITE" id="PS50263">
    <property type="entry name" value="CN_HYDROLASE"/>
    <property type="match status" value="1"/>
</dbReference>
<dbReference type="Pfam" id="PF00795">
    <property type="entry name" value="CN_hydrolase"/>
    <property type="match status" value="1"/>
</dbReference>
<evidence type="ECO:0000313" key="3">
    <source>
        <dbReference type="EMBL" id="AJY76209.1"/>
    </source>
</evidence>
<dbReference type="CDD" id="cd07581">
    <property type="entry name" value="nitrilase_3"/>
    <property type="match status" value="1"/>
</dbReference>
<dbReference type="Proteomes" id="UP000032633">
    <property type="component" value="Chromosome"/>
</dbReference>